<dbReference type="InterPro" id="IPR007438">
    <property type="entry name" value="DUF488"/>
</dbReference>
<evidence type="ECO:0000313" key="1">
    <source>
        <dbReference type="EMBL" id="GIG36559.1"/>
    </source>
</evidence>
<proteinExistence type="predicted"/>
<dbReference type="RefSeq" id="WP_203668585.1">
    <property type="nucleotide sequence ID" value="NZ_BONO01000013.1"/>
</dbReference>
<comment type="caution">
    <text evidence="1">The sequence shown here is derived from an EMBL/GenBank/DDBJ whole genome shotgun (WGS) entry which is preliminary data.</text>
</comment>
<organism evidence="1 2">
    <name type="scientific">Cellulomonas pakistanensis</name>
    <dbReference type="NCBI Taxonomy" id="992287"/>
    <lineage>
        <taxon>Bacteria</taxon>
        <taxon>Bacillati</taxon>
        <taxon>Actinomycetota</taxon>
        <taxon>Actinomycetes</taxon>
        <taxon>Micrococcales</taxon>
        <taxon>Cellulomonadaceae</taxon>
        <taxon>Cellulomonas</taxon>
    </lineage>
</organism>
<accession>A0A919PCV0</accession>
<dbReference type="EMBL" id="BONO01000013">
    <property type="protein sequence ID" value="GIG36559.1"/>
    <property type="molecule type" value="Genomic_DNA"/>
</dbReference>
<dbReference type="Pfam" id="PF04343">
    <property type="entry name" value="DUF488"/>
    <property type="match status" value="1"/>
</dbReference>
<dbReference type="PANTHER" id="PTHR39337">
    <property type="entry name" value="BLR5642 PROTEIN"/>
    <property type="match status" value="1"/>
</dbReference>
<dbReference type="AlphaFoldDB" id="A0A919PCV0"/>
<evidence type="ECO:0008006" key="3">
    <source>
        <dbReference type="Google" id="ProtNLM"/>
    </source>
</evidence>
<dbReference type="PANTHER" id="PTHR39337:SF1">
    <property type="entry name" value="BLR5642 PROTEIN"/>
    <property type="match status" value="1"/>
</dbReference>
<name>A0A919PCV0_9CELL</name>
<keyword evidence="2" id="KW-1185">Reference proteome</keyword>
<gene>
    <name evidence="1" type="ORF">Cpa01nite_19400</name>
</gene>
<protein>
    <recommendedName>
        <fullName evidence="3">DUF488 domain-containing protein</fullName>
    </recommendedName>
</protein>
<evidence type="ECO:0000313" key="2">
    <source>
        <dbReference type="Proteomes" id="UP000642125"/>
    </source>
</evidence>
<dbReference type="Proteomes" id="UP000642125">
    <property type="component" value="Unassembled WGS sequence"/>
</dbReference>
<reference evidence="1" key="1">
    <citation type="submission" date="2021-01" db="EMBL/GenBank/DDBJ databases">
        <title>Whole genome shotgun sequence of Cellulomonas pakistanensis NBRC 110800.</title>
        <authorList>
            <person name="Komaki H."/>
            <person name="Tamura T."/>
        </authorList>
    </citation>
    <scope>NUCLEOTIDE SEQUENCE</scope>
    <source>
        <strain evidence="1">NBRC 110800</strain>
    </source>
</reference>
<sequence length="149" mass="15979">MTDLAARLHGWGYEGRTVDDLIEFAHATASTVVVDVRLTPISRRPGFSKRRLAAALDEAGLGYLHLRALGNPRDNRPGFAEPATPAGAAAHRRFASEVLTTEGARAAVDRLVELAGVTDLVVVCFEADQTTCHRRLVIEAVASHQLVAA</sequence>